<dbReference type="InterPro" id="IPR006860">
    <property type="entry name" value="FecR"/>
</dbReference>
<dbReference type="Gene3D" id="2.60.120.1440">
    <property type="match status" value="1"/>
</dbReference>
<dbReference type="PANTHER" id="PTHR30273:SF2">
    <property type="entry name" value="PROTEIN FECR"/>
    <property type="match status" value="1"/>
</dbReference>
<sequence>MTARTDMDEQMLDQAIAWQAALEQDDADWDAYLAWLEADPRHREAFDSIALVDAAITDNREQIKSVLAPDLTVPADPRPNRWRPRLLWGSAIAASLAILVAGPILRSNADPVVYENGGTTNRSLALANGTSVILAPSSRIVVTGKDAGAIELARGEAYFDVRHDPGRTLTVSAGTYRISDIGTRFSVNLASGTFRVGVAEGVVSVDAPGVAKPVRLGAGHQLVGGSGPLTLVPVDVAQIGSWRGGRLSYTDAPLALVAADISRYSGKAVIVDPSVEKKHFSGSLVIGDGSKLVGDLAGVMGIEAQSTGNAVRLGAVR</sequence>
<name>A0A401J6T0_SPHXE</name>
<evidence type="ECO:0000259" key="3">
    <source>
        <dbReference type="Pfam" id="PF16220"/>
    </source>
</evidence>
<evidence type="ECO:0000256" key="1">
    <source>
        <dbReference type="SAM" id="Phobius"/>
    </source>
</evidence>
<gene>
    <name evidence="4" type="ORF">MBESOW_P3585</name>
</gene>
<keyword evidence="1" id="KW-0472">Membrane</keyword>
<dbReference type="GO" id="GO:0016989">
    <property type="term" value="F:sigma factor antagonist activity"/>
    <property type="evidence" value="ECO:0007669"/>
    <property type="project" value="TreeGrafter"/>
</dbReference>
<feature type="domain" description="FecR protein" evidence="2">
    <location>
        <begin position="120"/>
        <end position="203"/>
    </location>
</feature>
<dbReference type="InterPro" id="IPR012373">
    <property type="entry name" value="Ferrdict_sens_TM"/>
</dbReference>
<dbReference type="Proteomes" id="UP000290975">
    <property type="component" value="Unassembled WGS sequence"/>
</dbReference>
<dbReference type="PIRSF" id="PIRSF018266">
    <property type="entry name" value="FecR"/>
    <property type="match status" value="1"/>
</dbReference>
<dbReference type="InterPro" id="IPR032623">
    <property type="entry name" value="FecR_N"/>
</dbReference>
<evidence type="ECO:0000259" key="2">
    <source>
        <dbReference type="Pfam" id="PF04773"/>
    </source>
</evidence>
<keyword evidence="1" id="KW-1133">Transmembrane helix</keyword>
<organism evidence="4 5">
    <name type="scientific">Sphingobium xenophagum</name>
    <dbReference type="NCBI Taxonomy" id="121428"/>
    <lineage>
        <taxon>Bacteria</taxon>
        <taxon>Pseudomonadati</taxon>
        <taxon>Pseudomonadota</taxon>
        <taxon>Alphaproteobacteria</taxon>
        <taxon>Sphingomonadales</taxon>
        <taxon>Sphingomonadaceae</taxon>
        <taxon>Sphingobium</taxon>
    </lineage>
</organism>
<keyword evidence="1 4" id="KW-0812">Transmembrane</keyword>
<comment type="caution">
    <text evidence="4">The sequence shown here is derived from an EMBL/GenBank/DDBJ whole genome shotgun (WGS) entry which is preliminary data.</text>
</comment>
<dbReference type="EMBL" id="BBQY01000037">
    <property type="protein sequence ID" value="GBH32356.1"/>
    <property type="molecule type" value="Genomic_DNA"/>
</dbReference>
<dbReference type="AlphaFoldDB" id="A0A401J6T0"/>
<reference evidence="4 5" key="1">
    <citation type="submission" date="2014-12" db="EMBL/GenBank/DDBJ databases">
        <title>Whole genome sequencing of Sphingobium xenophagum OW59.</title>
        <authorList>
            <person name="Ohta Y."/>
            <person name="Nishi S."/>
            <person name="Hatada Y."/>
        </authorList>
    </citation>
    <scope>NUCLEOTIDE SEQUENCE [LARGE SCALE GENOMIC DNA]</scope>
    <source>
        <strain evidence="4 5">OW59</strain>
    </source>
</reference>
<dbReference type="Pfam" id="PF04773">
    <property type="entry name" value="FecR"/>
    <property type="match status" value="1"/>
</dbReference>
<keyword evidence="5" id="KW-1185">Reference proteome</keyword>
<accession>A0A401J6T0</accession>
<feature type="domain" description="FecR N-terminal" evidence="3">
    <location>
        <begin position="13"/>
        <end position="49"/>
    </location>
</feature>
<dbReference type="PANTHER" id="PTHR30273">
    <property type="entry name" value="PERIPLASMIC SIGNAL SENSOR AND SIGMA FACTOR ACTIVATOR FECR-RELATED"/>
    <property type="match status" value="1"/>
</dbReference>
<evidence type="ECO:0000313" key="5">
    <source>
        <dbReference type="Proteomes" id="UP000290975"/>
    </source>
</evidence>
<protein>
    <submittedName>
        <fullName evidence="4">Transmembrane sensor</fullName>
    </submittedName>
</protein>
<proteinExistence type="predicted"/>
<feature type="transmembrane region" description="Helical" evidence="1">
    <location>
        <begin position="86"/>
        <end position="105"/>
    </location>
</feature>
<evidence type="ECO:0000313" key="4">
    <source>
        <dbReference type="EMBL" id="GBH32356.1"/>
    </source>
</evidence>
<dbReference type="RefSeq" id="WP_130754281.1">
    <property type="nucleotide sequence ID" value="NZ_BBQY01000037.1"/>
</dbReference>
<dbReference type="Pfam" id="PF16220">
    <property type="entry name" value="DUF4880"/>
    <property type="match status" value="1"/>
</dbReference>